<feature type="domain" description="DDE Tnp4" evidence="8">
    <location>
        <begin position="191"/>
        <end position="355"/>
    </location>
</feature>
<gene>
    <name evidence="9" type="ORF">FSP39_009361</name>
</gene>
<keyword evidence="5" id="KW-0479">Metal-binding</keyword>
<comment type="cofactor">
    <cofactor evidence="1">
        <name>a divalent metal cation</name>
        <dbReference type="ChEBI" id="CHEBI:60240"/>
    </cofactor>
</comment>
<dbReference type="GO" id="GO:0016787">
    <property type="term" value="F:hydrolase activity"/>
    <property type="evidence" value="ECO:0007669"/>
    <property type="project" value="UniProtKB-KW"/>
</dbReference>
<evidence type="ECO:0000256" key="4">
    <source>
        <dbReference type="ARBA" id="ARBA00022722"/>
    </source>
</evidence>
<dbReference type="GO" id="GO:0004518">
    <property type="term" value="F:nuclease activity"/>
    <property type="evidence" value="ECO:0007669"/>
    <property type="project" value="UniProtKB-KW"/>
</dbReference>
<name>A0AA89BZ33_PINIB</name>
<evidence type="ECO:0000259" key="8">
    <source>
        <dbReference type="Pfam" id="PF13359"/>
    </source>
</evidence>
<evidence type="ECO:0000256" key="6">
    <source>
        <dbReference type="ARBA" id="ARBA00022801"/>
    </source>
</evidence>
<dbReference type="PANTHER" id="PTHR22930">
    <property type="match status" value="1"/>
</dbReference>
<keyword evidence="6" id="KW-0378">Hydrolase</keyword>
<evidence type="ECO:0000256" key="2">
    <source>
        <dbReference type="ARBA" id="ARBA00004123"/>
    </source>
</evidence>
<keyword evidence="4" id="KW-0540">Nuclease</keyword>
<evidence type="ECO:0000256" key="3">
    <source>
        <dbReference type="ARBA" id="ARBA00006958"/>
    </source>
</evidence>
<evidence type="ECO:0000256" key="7">
    <source>
        <dbReference type="ARBA" id="ARBA00023242"/>
    </source>
</evidence>
<keyword evidence="10" id="KW-1185">Reference proteome</keyword>
<organism evidence="9 10">
    <name type="scientific">Pinctada imbricata</name>
    <name type="common">Atlantic pearl-oyster</name>
    <name type="synonym">Pinctada martensii</name>
    <dbReference type="NCBI Taxonomy" id="66713"/>
    <lineage>
        <taxon>Eukaryota</taxon>
        <taxon>Metazoa</taxon>
        <taxon>Spiralia</taxon>
        <taxon>Lophotrochozoa</taxon>
        <taxon>Mollusca</taxon>
        <taxon>Bivalvia</taxon>
        <taxon>Autobranchia</taxon>
        <taxon>Pteriomorphia</taxon>
        <taxon>Pterioida</taxon>
        <taxon>Pterioidea</taxon>
        <taxon>Pteriidae</taxon>
        <taxon>Pinctada</taxon>
    </lineage>
</organism>
<dbReference type="InterPro" id="IPR027806">
    <property type="entry name" value="HARBI1_dom"/>
</dbReference>
<evidence type="ECO:0000256" key="1">
    <source>
        <dbReference type="ARBA" id="ARBA00001968"/>
    </source>
</evidence>
<dbReference type="GO" id="GO:0046872">
    <property type="term" value="F:metal ion binding"/>
    <property type="evidence" value="ECO:0007669"/>
    <property type="project" value="UniProtKB-KW"/>
</dbReference>
<sequence>MSEMVRLQCYAQMHVDEAETDLLMVRLICERRKRMRQRRTSMRRRYWVREWLLRREEQGQYHRLMPELRAKDPASFLNFLRVPPEMFDELLTRIGPQITKQNTFYRSALEPGIKLAITLLHLGSGDKYASLKFDFRVPHNTISILVRDVCKAIVDEYAMEVMSCPTTPDEWRAIAEEFSRRWNMPHAVGALDGKHVACKCPKNSGSQYYNYKGFFSIVLMGLVDAEYKFTWVDVGADGSASDAQIFNFSELKETIENGTIGFPRAEPLPNDDKDMPFFILGDDAFALRTYMMKPFSHRNMTVEERIFNYRISRGRRIAENAFGILANRFQVLLTTMQQDPETIRLIVQTCVCLHNLMRIRYPGLQNAVLDQEDDNHQVINGAWRNGLNMQDVDNVTGPNRATRAAKSQREYLKHYFNSSAGSVPWQNNMI</sequence>
<dbReference type="InterPro" id="IPR045249">
    <property type="entry name" value="HARBI1-like"/>
</dbReference>
<reference evidence="9" key="1">
    <citation type="submission" date="2019-08" db="EMBL/GenBank/DDBJ databases">
        <title>The improved chromosome-level genome for the pearl oyster Pinctada fucata martensii using PacBio sequencing and Hi-C.</title>
        <authorList>
            <person name="Zheng Z."/>
        </authorList>
    </citation>
    <scope>NUCLEOTIDE SEQUENCE</scope>
    <source>
        <strain evidence="9">ZZ-2019</strain>
        <tissue evidence="9">Adductor muscle</tissue>
    </source>
</reference>
<protein>
    <recommendedName>
        <fullName evidence="8">DDE Tnp4 domain-containing protein</fullName>
    </recommendedName>
</protein>
<dbReference type="GO" id="GO:0005634">
    <property type="term" value="C:nucleus"/>
    <property type="evidence" value="ECO:0007669"/>
    <property type="project" value="UniProtKB-SubCell"/>
</dbReference>
<dbReference type="Pfam" id="PF13359">
    <property type="entry name" value="DDE_Tnp_4"/>
    <property type="match status" value="1"/>
</dbReference>
<comment type="similarity">
    <text evidence="3">Belongs to the HARBI1 family.</text>
</comment>
<comment type="caution">
    <text evidence="9">The sequence shown here is derived from an EMBL/GenBank/DDBJ whole genome shotgun (WGS) entry which is preliminary data.</text>
</comment>
<dbReference type="Proteomes" id="UP001186944">
    <property type="component" value="Unassembled WGS sequence"/>
</dbReference>
<evidence type="ECO:0000256" key="5">
    <source>
        <dbReference type="ARBA" id="ARBA00022723"/>
    </source>
</evidence>
<evidence type="ECO:0000313" key="9">
    <source>
        <dbReference type="EMBL" id="KAK3099770.1"/>
    </source>
</evidence>
<keyword evidence="7" id="KW-0539">Nucleus</keyword>
<proteinExistence type="inferred from homology"/>
<evidence type="ECO:0000313" key="10">
    <source>
        <dbReference type="Proteomes" id="UP001186944"/>
    </source>
</evidence>
<comment type="subcellular location">
    <subcellularLocation>
        <location evidence="2">Nucleus</location>
    </subcellularLocation>
</comment>
<dbReference type="PANTHER" id="PTHR22930:SF198">
    <property type="entry name" value="DDE TNP4 DOMAIN-CONTAINING PROTEIN"/>
    <property type="match status" value="1"/>
</dbReference>
<accession>A0AA89BZ33</accession>
<dbReference type="AlphaFoldDB" id="A0AA89BZ33"/>
<dbReference type="EMBL" id="VSWD01000006">
    <property type="protein sequence ID" value="KAK3099770.1"/>
    <property type="molecule type" value="Genomic_DNA"/>
</dbReference>